<evidence type="ECO:0000256" key="2">
    <source>
        <dbReference type="ARBA" id="ARBA00023004"/>
    </source>
</evidence>
<evidence type="ECO:0000256" key="1">
    <source>
        <dbReference type="ARBA" id="ARBA00022723"/>
    </source>
</evidence>
<evidence type="ECO:0000313" key="5">
    <source>
        <dbReference type="EMBL" id="TCC30740.1"/>
    </source>
</evidence>
<reference evidence="5 6" key="1">
    <citation type="submission" date="2019-02" db="EMBL/GenBank/DDBJ databases">
        <title>Kribbella capetownensis sp. nov. and Kribbella speibonae sp. nov., isolated from soil.</title>
        <authorList>
            <person name="Curtis S.M."/>
            <person name="Norton I."/>
            <person name="Everest G.J."/>
            <person name="Meyers P.R."/>
        </authorList>
    </citation>
    <scope>NUCLEOTIDE SEQUENCE [LARGE SCALE GENOMIC DNA]</scope>
    <source>
        <strain evidence="5 6">YM55</strain>
    </source>
</reference>
<name>A0A4R0IFE1_9ACTN</name>
<dbReference type="GO" id="GO:0046872">
    <property type="term" value="F:metal ion binding"/>
    <property type="evidence" value="ECO:0007669"/>
    <property type="project" value="UniProtKB-KW"/>
</dbReference>
<dbReference type="PROSITE" id="PS51379">
    <property type="entry name" value="4FE4S_FER_2"/>
    <property type="match status" value="2"/>
</dbReference>
<proteinExistence type="predicted"/>
<organism evidence="5 6">
    <name type="scientific">Kribbella speibonae</name>
    <dbReference type="NCBI Taxonomy" id="1572660"/>
    <lineage>
        <taxon>Bacteria</taxon>
        <taxon>Bacillati</taxon>
        <taxon>Actinomycetota</taxon>
        <taxon>Actinomycetes</taxon>
        <taxon>Propionibacteriales</taxon>
        <taxon>Kribbellaceae</taxon>
        <taxon>Kribbella</taxon>
    </lineage>
</organism>
<dbReference type="EMBL" id="SJKC01000007">
    <property type="protein sequence ID" value="TCC30740.1"/>
    <property type="molecule type" value="Genomic_DNA"/>
</dbReference>
<keyword evidence="1" id="KW-0479">Metal-binding</keyword>
<dbReference type="AlphaFoldDB" id="A0A4R0IFE1"/>
<dbReference type="PANTHER" id="PTHR40447">
    <property type="entry name" value="ANAEROBIC SULFITE REDUCTASE SUBUNIT A"/>
    <property type="match status" value="1"/>
</dbReference>
<dbReference type="Proteomes" id="UP000294225">
    <property type="component" value="Unassembled WGS sequence"/>
</dbReference>
<feature type="domain" description="4Fe-4S ferredoxin-type" evidence="4">
    <location>
        <begin position="253"/>
        <end position="284"/>
    </location>
</feature>
<evidence type="ECO:0000259" key="4">
    <source>
        <dbReference type="PROSITE" id="PS51379"/>
    </source>
</evidence>
<keyword evidence="2" id="KW-0408">Iron</keyword>
<feature type="domain" description="4Fe-4S ferredoxin-type" evidence="4">
    <location>
        <begin position="334"/>
        <end position="362"/>
    </location>
</feature>
<evidence type="ECO:0000256" key="3">
    <source>
        <dbReference type="ARBA" id="ARBA00023014"/>
    </source>
</evidence>
<dbReference type="InterPro" id="IPR017896">
    <property type="entry name" value="4Fe4S_Fe-S-bd"/>
</dbReference>
<dbReference type="GO" id="GO:0051536">
    <property type="term" value="F:iron-sulfur cluster binding"/>
    <property type="evidence" value="ECO:0007669"/>
    <property type="project" value="UniProtKB-KW"/>
</dbReference>
<accession>A0A4R0IFE1</accession>
<dbReference type="PROSITE" id="PS00198">
    <property type="entry name" value="4FE4S_FER_1"/>
    <property type="match status" value="2"/>
</dbReference>
<gene>
    <name evidence="5" type="ORF">E0H92_37095</name>
</gene>
<sequence>MDERRMRTATIDVNGLGRLIDALADDGYRVIGPTVRDGAIVLAELDSVDQLPSGWGVEVAPAEYRLRKRADTAMFAHSAGPQSWKQFLHPARRKLWSTDAEGNGFVPAADEVPKYAFLGVRGCDLAAIGVLGGVLAGGEHPDGSFLRRRPLFVVGVNCTEPGGVCFCASMGTGPAVGPGYDLVLTELVDDDGHRFVVDVGSAQGRRILDRIPARPTAADEAELAQGKVTAAADRMGREMPATDLAEVMRESRESPLWDDIATRCLNCANCTLVCPTCFCTTTEDVTDLTGEHAERWQRWSSCFELDFSYLHGGEVRSSGASRYRQWLSHKLGTWHEQFGGSGCVGCGRCIAWCPVGIDLTAEAARLSGAAKERLDVDG</sequence>
<dbReference type="Pfam" id="PF17179">
    <property type="entry name" value="Fer4_22"/>
    <property type="match status" value="1"/>
</dbReference>
<keyword evidence="3" id="KW-0411">Iron-sulfur</keyword>
<comment type="caution">
    <text evidence="5">The sequence shown here is derived from an EMBL/GenBank/DDBJ whole genome shotgun (WGS) entry which is preliminary data.</text>
</comment>
<evidence type="ECO:0000313" key="6">
    <source>
        <dbReference type="Proteomes" id="UP000294225"/>
    </source>
</evidence>
<dbReference type="InterPro" id="IPR017900">
    <property type="entry name" value="4Fe4S_Fe_S_CS"/>
</dbReference>
<dbReference type="PANTHER" id="PTHR40447:SF1">
    <property type="entry name" value="ANAEROBIC SULFITE REDUCTASE SUBUNIT A"/>
    <property type="match status" value="1"/>
</dbReference>
<dbReference type="SUPFAM" id="SSF46548">
    <property type="entry name" value="alpha-helical ferredoxin"/>
    <property type="match status" value="1"/>
</dbReference>
<protein>
    <submittedName>
        <fullName evidence="5">4Fe-4S ferredoxin</fullName>
    </submittedName>
</protein>